<proteinExistence type="predicted"/>
<feature type="domain" description="DDE-1" evidence="1">
    <location>
        <begin position="13"/>
        <end position="81"/>
    </location>
</feature>
<reference evidence="2 3" key="1">
    <citation type="journal article" date="2021" name="Elife">
        <title>Chloroplast acquisition without the gene transfer in kleptoplastic sea slugs, Plakobranchus ocellatus.</title>
        <authorList>
            <person name="Maeda T."/>
            <person name="Takahashi S."/>
            <person name="Yoshida T."/>
            <person name="Shimamura S."/>
            <person name="Takaki Y."/>
            <person name="Nagai Y."/>
            <person name="Toyoda A."/>
            <person name="Suzuki Y."/>
            <person name="Arimoto A."/>
            <person name="Ishii H."/>
            <person name="Satoh N."/>
            <person name="Nishiyama T."/>
            <person name="Hasebe M."/>
            <person name="Maruyama T."/>
            <person name="Minagawa J."/>
            <person name="Obokata J."/>
            <person name="Shigenobu S."/>
        </authorList>
    </citation>
    <scope>NUCLEOTIDE SEQUENCE [LARGE SCALE GENOMIC DNA]</scope>
</reference>
<sequence length="98" mass="11219">MNFSKENIPVMFAGTAEGEMLAPYVVYKAENLWQSWCSGGPEGTRFNRSRSGWMNGNNFNDWFLTVVVPWARRRESRKVIIGDTLSSRAGQWLKNVNT</sequence>
<evidence type="ECO:0000259" key="1">
    <source>
        <dbReference type="Pfam" id="PF03184"/>
    </source>
</evidence>
<evidence type="ECO:0000313" key="2">
    <source>
        <dbReference type="EMBL" id="GFS23324.1"/>
    </source>
</evidence>
<dbReference type="AlphaFoldDB" id="A0AAV4JKR5"/>
<dbReference type="Pfam" id="PF03184">
    <property type="entry name" value="DDE_1"/>
    <property type="match status" value="1"/>
</dbReference>
<dbReference type="InterPro" id="IPR004875">
    <property type="entry name" value="DDE_SF_endonuclease_dom"/>
</dbReference>
<comment type="caution">
    <text evidence="2">The sequence shown here is derived from an EMBL/GenBank/DDBJ whole genome shotgun (WGS) entry which is preliminary data.</text>
</comment>
<dbReference type="EMBL" id="BMAT01006968">
    <property type="protein sequence ID" value="GFS23324.1"/>
    <property type="molecule type" value="Genomic_DNA"/>
</dbReference>
<gene>
    <name evidence="2" type="ORF">ElyMa_003386900</name>
</gene>
<dbReference type="Proteomes" id="UP000762676">
    <property type="component" value="Unassembled WGS sequence"/>
</dbReference>
<organism evidence="2 3">
    <name type="scientific">Elysia marginata</name>
    <dbReference type="NCBI Taxonomy" id="1093978"/>
    <lineage>
        <taxon>Eukaryota</taxon>
        <taxon>Metazoa</taxon>
        <taxon>Spiralia</taxon>
        <taxon>Lophotrochozoa</taxon>
        <taxon>Mollusca</taxon>
        <taxon>Gastropoda</taxon>
        <taxon>Heterobranchia</taxon>
        <taxon>Euthyneura</taxon>
        <taxon>Panpulmonata</taxon>
        <taxon>Sacoglossa</taxon>
        <taxon>Placobranchoidea</taxon>
        <taxon>Plakobranchidae</taxon>
        <taxon>Elysia</taxon>
    </lineage>
</organism>
<name>A0AAV4JKR5_9GAST</name>
<keyword evidence="3" id="KW-1185">Reference proteome</keyword>
<dbReference type="GO" id="GO:0003676">
    <property type="term" value="F:nucleic acid binding"/>
    <property type="evidence" value="ECO:0007669"/>
    <property type="project" value="InterPro"/>
</dbReference>
<protein>
    <submittedName>
        <fullName evidence="2">Pogo transposable element with KRAB domain</fullName>
    </submittedName>
</protein>
<accession>A0AAV4JKR5</accession>
<evidence type="ECO:0000313" key="3">
    <source>
        <dbReference type="Proteomes" id="UP000762676"/>
    </source>
</evidence>